<sequence length="76" mass="8489">MPLLSEATNRHLRGGLVAVTCRSEEGGRKREDGSVLFFPLLVLFSQTDDDSENVSRRLANLRVVAERNSRSCHCNT</sequence>
<protein>
    <submittedName>
        <fullName evidence="1">Uncharacterized protein</fullName>
    </submittedName>
</protein>
<gene>
    <name evidence="1" type="ORF">O3P69_016600</name>
</gene>
<comment type="caution">
    <text evidence="1">The sequence shown here is derived from an EMBL/GenBank/DDBJ whole genome shotgun (WGS) entry which is preliminary data.</text>
</comment>
<accession>A0AAW0SZF0</accession>
<dbReference type="AlphaFoldDB" id="A0AAW0SZF0"/>
<evidence type="ECO:0000313" key="2">
    <source>
        <dbReference type="Proteomes" id="UP001487740"/>
    </source>
</evidence>
<proteinExistence type="predicted"/>
<organism evidence="1 2">
    <name type="scientific">Scylla paramamosain</name>
    <name type="common">Mud crab</name>
    <dbReference type="NCBI Taxonomy" id="85552"/>
    <lineage>
        <taxon>Eukaryota</taxon>
        <taxon>Metazoa</taxon>
        <taxon>Ecdysozoa</taxon>
        <taxon>Arthropoda</taxon>
        <taxon>Crustacea</taxon>
        <taxon>Multicrustacea</taxon>
        <taxon>Malacostraca</taxon>
        <taxon>Eumalacostraca</taxon>
        <taxon>Eucarida</taxon>
        <taxon>Decapoda</taxon>
        <taxon>Pleocyemata</taxon>
        <taxon>Brachyura</taxon>
        <taxon>Eubrachyura</taxon>
        <taxon>Portunoidea</taxon>
        <taxon>Portunidae</taxon>
        <taxon>Portuninae</taxon>
        <taxon>Scylla</taxon>
    </lineage>
</organism>
<dbReference type="EMBL" id="JARAKH010000042">
    <property type="protein sequence ID" value="KAK8380057.1"/>
    <property type="molecule type" value="Genomic_DNA"/>
</dbReference>
<dbReference type="Proteomes" id="UP001487740">
    <property type="component" value="Unassembled WGS sequence"/>
</dbReference>
<evidence type="ECO:0000313" key="1">
    <source>
        <dbReference type="EMBL" id="KAK8380057.1"/>
    </source>
</evidence>
<name>A0AAW0SZF0_SCYPA</name>
<keyword evidence="2" id="KW-1185">Reference proteome</keyword>
<reference evidence="1 2" key="1">
    <citation type="submission" date="2023-03" db="EMBL/GenBank/DDBJ databases">
        <title>High-quality genome of Scylla paramamosain provides insights in environmental adaptation.</title>
        <authorList>
            <person name="Zhang L."/>
        </authorList>
    </citation>
    <scope>NUCLEOTIDE SEQUENCE [LARGE SCALE GENOMIC DNA]</scope>
    <source>
        <strain evidence="1">LZ_2023a</strain>
        <tissue evidence="1">Muscle</tissue>
    </source>
</reference>